<accession>A0AAI8HPY9</accession>
<keyword evidence="3" id="KW-1185">Reference proteome</keyword>
<evidence type="ECO:0000313" key="3">
    <source>
        <dbReference type="Proteomes" id="UP000234366"/>
    </source>
</evidence>
<dbReference type="AlphaFoldDB" id="A0AAI8HPY9"/>
<proteinExistence type="predicted"/>
<gene>
    <name evidence="2" type="ORF">CWD84_14950</name>
</gene>
<dbReference type="InterPro" id="IPR035950">
    <property type="entry name" value="XkdW-like_sf"/>
</dbReference>
<dbReference type="Gene3D" id="3.30.56.60">
    <property type="entry name" value="XkdW-like"/>
    <property type="match status" value="1"/>
</dbReference>
<dbReference type="InterPro" id="IPR019094">
    <property type="entry name" value="Phage_SP-beta_YorD"/>
</dbReference>
<dbReference type="SUPFAM" id="SSF159865">
    <property type="entry name" value="XkdW-like"/>
    <property type="match status" value="1"/>
</dbReference>
<organism evidence="2 3">
    <name type="scientific">Bacillus siamensis</name>
    <dbReference type="NCBI Taxonomy" id="659243"/>
    <lineage>
        <taxon>Bacteria</taxon>
        <taxon>Bacillati</taxon>
        <taxon>Bacillota</taxon>
        <taxon>Bacilli</taxon>
        <taxon>Bacillales</taxon>
        <taxon>Bacillaceae</taxon>
        <taxon>Bacillus</taxon>
        <taxon>Bacillus amyloliquefaciens group</taxon>
    </lineage>
</organism>
<sequence>MNIGKAILYQYPKSDPTKDFIVQNDGNGTSSYIAQWNLNAPIPTKEQLEAWWEELQKNPPYEPADQIEMLAQELSKEKLARKQLEELNGKLGNALSDVKLTLLSLKGENA</sequence>
<dbReference type="KEGG" id="bsia:CWD84_14950"/>
<evidence type="ECO:0000313" key="2">
    <source>
        <dbReference type="EMBL" id="AUJ78036.1"/>
    </source>
</evidence>
<evidence type="ECO:0000259" key="1">
    <source>
        <dbReference type="Pfam" id="PF09636"/>
    </source>
</evidence>
<dbReference type="EMBL" id="CP025001">
    <property type="protein sequence ID" value="AUJ78036.1"/>
    <property type="molecule type" value="Genomic_DNA"/>
</dbReference>
<dbReference type="RefSeq" id="WP_060963002.1">
    <property type="nucleotide sequence ID" value="NZ_CP025001.1"/>
</dbReference>
<reference evidence="2 3" key="1">
    <citation type="submission" date="2017-11" db="EMBL/GenBank/DDBJ databases">
        <title>Genome sequence and genome mining of multiple bioactive secondary metabolites from a deep sea-derived Bacillus siamensis SCSIO 05746.</title>
        <authorList>
            <person name="Pan H.-Q."/>
            <person name="Ju J.-H."/>
        </authorList>
    </citation>
    <scope>NUCLEOTIDE SEQUENCE [LARGE SCALE GENOMIC DNA]</scope>
    <source>
        <strain evidence="2 3">SCSIO 05746</strain>
    </source>
</reference>
<protein>
    <submittedName>
        <fullName evidence="2">Phage portal protein</fullName>
    </submittedName>
</protein>
<feature type="domain" description="Bacteriophage SP-beta YorD" evidence="1">
    <location>
        <begin position="4"/>
        <end position="59"/>
    </location>
</feature>
<dbReference type="Pfam" id="PF09636">
    <property type="entry name" value="XkdW"/>
    <property type="match status" value="1"/>
</dbReference>
<dbReference type="Proteomes" id="UP000234366">
    <property type="component" value="Chromosome"/>
</dbReference>
<name>A0AAI8HPY9_9BACI</name>